<dbReference type="Gene3D" id="1.25.40.10">
    <property type="entry name" value="Tetratricopeptide repeat domain"/>
    <property type="match status" value="2"/>
</dbReference>
<evidence type="ECO:0000313" key="5">
    <source>
        <dbReference type="Proteomes" id="UP000182658"/>
    </source>
</evidence>
<evidence type="ECO:0008006" key="6">
    <source>
        <dbReference type="Google" id="ProtNLM"/>
    </source>
</evidence>
<dbReference type="InterPro" id="IPR011990">
    <property type="entry name" value="TPR-like_helical_dom_sf"/>
</dbReference>
<gene>
    <name evidence="4" type="ORF">CONLIGDRAFT_578279</name>
</gene>
<accession>A0A1J7INZ8</accession>
<dbReference type="InterPro" id="IPR002885">
    <property type="entry name" value="PPR_rpt"/>
</dbReference>
<proteinExistence type="predicted"/>
<feature type="repeat" description="PPR" evidence="2">
    <location>
        <begin position="301"/>
        <end position="335"/>
    </location>
</feature>
<dbReference type="Proteomes" id="UP000182658">
    <property type="component" value="Unassembled WGS sequence"/>
</dbReference>
<evidence type="ECO:0000256" key="3">
    <source>
        <dbReference type="SAM" id="MobiDB-lite"/>
    </source>
</evidence>
<feature type="compositionally biased region" description="Basic and acidic residues" evidence="3">
    <location>
        <begin position="728"/>
        <end position="745"/>
    </location>
</feature>
<dbReference type="PANTHER" id="PTHR47941">
    <property type="entry name" value="PENTATRICOPEPTIDE REPEAT-CONTAINING PROTEIN 3, MITOCHONDRIAL"/>
    <property type="match status" value="1"/>
</dbReference>
<feature type="region of interest" description="Disordered" evidence="3">
    <location>
        <begin position="680"/>
        <end position="705"/>
    </location>
</feature>
<sequence length="745" mass="85255">MARQLFFRQLRQPEEIKKYYTWKAAFHKLTLPWRVEVHAKFLASQKEGDQRDPSLTEDTTHDPLVPSDYSEARDDLAELLSLGDEDAIREKWTSRTRRDRKAAWPNLALVALASFPRSACLFLRATWDEAICPIYIVHDAVWFLIRRPAVTQSQAAAQDLCELLTFLLRHAHQQGFRIRQWDIYRTVKSVLSDEAVHALYQQLVISKHPLHRYTRLQFARRFGDTVAFKPTAFDILEYLVQAGELDINSPHAGALCTTILTPSKKALQEAFVPGKFQEGTEMVESTTKYSERLLELGFNPNLITYSVLIRDLIQRKEVKTSLDVLKIMTSQDLKPDALLYSFLLYGAKTSGSWLPMHMLVQQAFLDEIRDPVVWNELLHTVFMAYLGEVRRQRGRRKVGMPAFHPMLKIYASIFKPDLLRKFIPTDVDYLVKADLHVSNIWHCEKQAFLLAYRTPSWNARGLLDPGYDTITIMILGYINSLSNPQSILEFYLNFTQLVNRGDPDAIRLVAKGGTRIYDYLLKALLQWEEHLGTCVGLVNDMLKLETDAAQPKKADLSLYGPRRRFRHPAPSVHTWSILINGLMFHREADKAEKVMEIMQEHGVEQSIVPWNTLVAGYANAQNVRKTVKALQRLEAAGFEGDDYTFKAWAYLTDKEAALELMEGAEAARTKRLLLLREQSVDQEKPAEPAEPAKPAKPAPMSPERFRAEMEAWDGYNAGLGTEVLGASDNDRALQDVERRIRDGAR</sequence>
<feature type="region of interest" description="Disordered" evidence="3">
    <location>
        <begin position="723"/>
        <end position="745"/>
    </location>
</feature>
<dbReference type="Pfam" id="PF13812">
    <property type="entry name" value="PPR_3"/>
    <property type="match status" value="1"/>
</dbReference>
<evidence type="ECO:0000256" key="2">
    <source>
        <dbReference type="PROSITE-ProRule" id="PRU00708"/>
    </source>
</evidence>
<evidence type="ECO:0000256" key="1">
    <source>
        <dbReference type="ARBA" id="ARBA00022737"/>
    </source>
</evidence>
<dbReference type="EMBL" id="KV875098">
    <property type="protein sequence ID" value="OIW28915.1"/>
    <property type="molecule type" value="Genomic_DNA"/>
</dbReference>
<dbReference type="InParanoid" id="A0A1J7INZ8"/>
<feature type="repeat" description="PPR" evidence="2">
    <location>
        <begin position="571"/>
        <end position="605"/>
    </location>
</feature>
<dbReference type="Pfam" id="PF01535">
    <property type="entry name" value="PPR"/>
    <property type="match status" value="1"/>
</dbReference>
<keyword evidence="5" id="KW-1185">Reference proteome</keyword>
<protein>
    <recommendedName>
        <fullName evidence="6">Pentatricopeptide repeat protein</fullName>
    </recommendedName>
</protein>
<dbReference type="PROSITE" id="PS51375">
    <property type="entry name" value="PPR"/>
    <property type="match status" value="2"/>
</dbReference>
<evidence type="ECO:0000313" key="4">
    <source>
        <dbReference type="EMBL" id="OIW28915.1"/>
    </source>
</evidence>
<reference evidence="4 5" key="1">
    <citation type="submission" date="2016-10" db="EMBL/GenBank/DDBJ databases">
        <title>Draft genome sequence of Coniochaeta ligniaria NRRL30616, a lignocellulolytic fungus for bioabatement of inhibitors in plant biomass hydrolysates.</title>
        <authorList>
            <consortium name="DOE Joint Genome Institute"/>
            <person name="Jimenez D.J."/>
            <person name="Hector R.E."/>
            <person name="Riley R."/>
            <person name="Sun H."/>
            <person name="Grigoriev I.V."/>
            <person name="Van Elsas J.D."/>
            <person name="Nichols N.N."/>
        </authorList>
    </citation>
    <scope>NUCLEOTIDE SEQUENCE [LARGE SCALE GENOMIC DNA]</scope>
    <source>
        <strain evidence="4 5">NRRL 30616</strain>
    </source>
</reference>
<organism evidence="4 5">
    <name type="scientific">Coniochaeta ligniaria NRRL 30616</name>
    <dbReference type="NCBI Taxonomy" id="1408157"/>
    <lineage>
        <taxon>Eukaryota</taxon>
        <taxon>Fungi</taxon>
        <taxon>Dikarya</taxon>
        <taxon>Ascomycota</taxon>
        <taxon>Pezizomycotina</taxon>
        <taxon>Sordariomycetes</taxon>
        <taxon>Sordariomycetidae</taxon>
        <taxon>Coniochaetales</taxon>
        <taxon>Coniochaetaceae</taxon>
        <taxon>Coniochaeta</taxon>
    </lineage>
</organism>
<dbReference type="AlphaFoldDB" id="A0A1J7INZ8"/>
<name>A0A1J7INZ8_9PEZI</name>
<keyword evidence="1" id="KW-0677">Repeat</keyword>
<dbReference type="OrthoDB" id="185373at2759"/>
<dbReference type="STRING" id="1408157.A0A1J7INZ8"/>